<dbReference type="Proteomes" id="UP000501168">
    <property type="component" value="Chromosome"/>
</dbReference>
<accession>A0A6G9I7Q9</accession>
<organism evidence="4 5">
    <name type="scientific">Zophobihabitans entericus</name>
    <dbReference type="NCBI Taxonomy" id="1635327"/>
    <lineage>
        <taxon>Bacteria</taxon>
        <taxon>Pseudomonadati</taxon>
        <taxon>Pseudomonadota</taxon>
        <taxon>Gammaproteobacteria</taxon>
        <taxon>Orbales</taxon>
        <taxon>Orbaceae</taxon>
        <taxon>Zophobihabitans</taxon>
    </lineage>
</organism>
<dbReference type="CDD" id="cd01026">
    <property type="entry name" value="TOPRIM_OLD"/>
    <property type="match status" value="1"/>
</dbReference>
<feature type="domain" description="Endonuclease GajA/Old nuclease/RecF-like AAA" evidence="2">
    <location>
        <begin position="156"/>
        <end position="335"/>
    </location>
</feature>
<name>A0A6G9I7Q9_9GAMM</name>
<dbReference type="SUPFAM" id="SSF52540">
    <property type="entry name" value="P-loop containing nucleoside triphosphate hydrolases"/>
    <property type="match status" value="1"/>
</dbReference>
<dbReference type="InParanoid" id="A0A6G9I7Q9"/>
<evidence type="ECO:0000259" key="2">
    <source>
        <dbReference type="Pfam" id="PF13175"/>
    </source>
</evidence>
<dbReference type="InterPro" id="IPR027417">
    <property type="entry name" value="P-loop_NTPase"/>
</dbReference>
<protein>
    <submittedName>
        <fullName evidence="4">AAA family ATPase</fullName>
    </submittedName>
</protein>
<dbReference type="Pfam" id="PF20469">
    <property type="entry name" value="OLD-like_TOPRIM"/>
    <property type="match status" value="1"/>
</dbReference>
<dbReference type="InterPro" id="IPR041685">
    <property type="entry name" value="AAA_GajA/Old/RecF-like"/>
</dbReference>
<evidence type="ECO:0000313" key="4">
    <source>
        <dbReference type="EMBL" id="QIQ20243.1"/>
    </source>
</evidence>
<dbReference type="InterPro" id="IPR051396">
    <property type="entry name" value="Bact_Antivir_Def_Nuclease"/>
</dbReference>
<gene>
    <name evidence="4" type="ORF">IPMB12_00230</name>
</gene>
<feature type="domain" description="OLD protein-like TOPRIM" evidence="3">
    <location>
        <begin position="386"/>
        <end position="448"/>
    </location>
</feature>
<evidence type="ECO:0000313" key="5">
    <source>
        <dbReference type="Proteomes" id="UP000501168"/>
    </source>
</evidence>
<dbReference type="CDD" id="cd00267">
    <property type="entry name" value="ABC_ATPase"/>
    <property type="match status" value="1"/>
</dbReference>
<dbReference type="AlphaFoldDB" id="A0A6G9I7Q9"/>
<keyword evidence="1" id="KW-0175">Coiled coil</keyword>
<feature type="coiled-coil region" evidence="1">
    <location>
        <begin position="169"/>
        <end position="196"/>
    </location>
</feature>
<dbReference type="EMBL" id="CP050253">
    <property type="protein sequence ID" value="QIQ20243.1"/>
    <property type="molecule type" value="Genomic_DNA"/>
</dbReference>
<sequence>MKLAALLISNFKGISDEVTILMDNIVVLIGPNNCCKSTILDAYEAYVSMGSALSIEYFHNQDSSNTILITGVFVDITEEDQKTIGQEWVLANDPNFGTCAKFQVRWEAPNEKGQKYSFSKDTNDWKKGGAGGWDTLLQSRLPTPIRINPNDDYDSLEKIVKDLVSKKVSEKLKNDNSKLANIIEKIEDLAQEVKVELSGNISQVNEKIQSELNKVFSGISVSFDCGVGKLKTEDIIKDGSKFNIQSNGCSTSLSSQGSGVQRAFLWSAINALCSENLFIQSKKLISSDKPKILLIDEPEINLHPAVIKAARKAIYALAEVDGWQIICTTHSPIFIDLAQNHTTLIKVSNSPDKIYYFQTDKANFTDDEKDNLKMLNRCCPTVNEFFFYQKSILVEGDTEYLAYQYLIDKLSLNDSHCVINCRGKANIPSFIKIFNQFKATAIAIHDLDSEYDKSGRKNPMRTININIREAADQTEGRVQTVVHYPDFEGFYFNESISKDKPYNLMKHLNSDHFEESPKYELLRNALSSIIDNSHSGLYTDISELEKLDS</sequence>
<dbReference type="Pfam" id="PF13175">
    <property type="entry name" value="AAA_15"/>
    <property type="match status" value="1"/>
</dbReference>
<dbReference type="PANTHER" id="PTHR43581">
    <property type="entry name" value="ATP/GTP PHOSPHATASE"/>
    <property type="match status" value="1"/>
</dbReference>
<evidence type="ECO:0000259" key="3">
    <source>
        <dbReference type="Pfam" id="PF20469"/>
    </source>
</evidence>
<keyword evidence="5" id="KW-1185">Reference proteome</keyword>
<dbReference type="InterPro" id="IPR034139">
    <property type="entry name" value="TOPRIM_OLD"/>
</dbReference>
<dbReference type="PANTHER" id="PTHR43581:SF4">
    <property type="entry name" value="ATP_GTP PHOSPHATASE"/>
    <property type="match status" value="1"/>
</dbReference>
<dbReference type="KEGG" id="orb:IPMB12_00230"/>
<evidence type="ECO:0000256" key="1">
    <source>
        <dbReference type="SAM" id="Coils"/>
    </source>
</evidence>
<proteinExistence type="predicted"/>
<dbReference type="Gene3D" id="3.40.50.300">
    <property type="entry name" value="P-loop containing nucleotide triphosphate hydrolases"/>
    <property type="match status" value="1"/>
</dbReference>
<dbReference type="RefSeq" id="WP_166913799.1">
    <property type="nucleotide sequence ID" value="NZ_CP050253.1"/>
</dbReference>
<reference evidence="4 5" key="1">
    <citation type="submission" date="2020-03" db="EMBL/GenBank/DDBJ databases">
        <title>Complete genome sequence of Orbus sp. IPMB12 (BCRC 80908).</title>
        <authorList>
            <person name="Lo W.-S."/>
            <person name="Chang T.-H."/>
            <person name="Kuo C.-H."/>
        </authorList>
    </citation>
    <scope>NUCLEOTIDE SEQUENCE [LARGE SCALE GENOMIC DNA]</scope>
    <source>
        <strain evidence="4 5">IPMB12</strain>
    </source>
</reference>